<feature type="domain" description="Glycosyltransferase 2-like" evidence="1">
    <location>
        <begin position="9"/>
        <end position="170"/>
    </location>
</feature>
<keyword evidence="3" id="KW-1185">Reference proteome</keyword>
<dbReference type="SUPFAM" id="SSF53448">
    <property type="entry name" value="Nucleotide-diphospho-sugar transferases"/>
    <property type="match status" value="1"/>
</dbReference>
<dbReference type="RefSeq" id="WP_353333618.1">
    <property type="nucleotide sequence ID" value="NZ_AP028055.1"/>
</dbReference>
<dbReference type="InterPro" id="IPR001173">
    <property type="entry name" value="Glyco_trans_2-like"/>
</dbReference>
<dbReference type="Proteomes" id="UP001496674">
    <property type="component" value="Chromosome"/>
</dbReference>
<dbReference type="Pfam" id="PF00535">
    <property type="entry name" value="Glycos_transf_2"/>
    <property type="match status" value="1"/>
</dbReference>
<gene>
    <name evidence="2" type="ORF">BSYN_08420</name>
</gene>
<evidence type="ECO:0000313" key="3">
    <source>
        <dbReference type="Proteomes" id="UP001496674"/>
    </source>
</evidence>
<dbReference type="InterPro" id="IPR029044">
    <property type="entry name" value="Nucleotide-diphossugar_trans"/>
</dbReference>
<sequence>MNPDIKITVLTSLFNCIKYLDGYFDCLSNLNNTQNIEILLLHNAPSKEELAIIEQKLPIFPFVKHIIISEREGLYSTWNRGIKLAKGEYICVWNVDDIRMPNSIFDQADTLDKNSDADLTYGDFYYMFEYPIESNVLVVNKEFQKNSKIFFRSHQIGCFPMWRKNIHDKIGYFDEQFKLVADFDFQIRATRSNLIIKTDKVLGYYLENVPEKLSSNSWKQSVERNVLYLRYGMFDLFNWLTLFSIVKNYKVNYLSYNNSIIPLHEKFHLYRTFIFFRIPLFLFSIFRQPKFVLSSIKHNILRK</sequence>
<organism evidence="2 3">
    <name type="scientific">Bacteroides sedimenti</name>
    <dbReference type="NCBI Taxonomy" id="2136147"/>
    <lineage>
        <taxon>Bacteria</taxon>
        <taxon>Pseudomonadati</taxon>
        <taxon>Bacteroidota</taxon>
        <taxon>Bacteroidia</taxon>
        <taxon>Bacteroidales</taxon>
        <taxon>Bacteroidaceae</taxon>
        <taxon>Bacteroides</taxon>
    </lineage>
</organism>
<dbReference type="Gene3D" id="3.90.550.10">
    <property type="entry name" value="Spore Coat Polysaccharide Biosynthesis Protein SpsA, Chain A"/>
    <property type="match status" value="1"/>
</dbReference>
<evidence type="ECO:0000313" key="2">
    <source>
        <dbReference type="EMBL" id="BEG98577.1"/>
    </source>
</evidence>
<dbReference type="PANTHER" id="PTHR22916:SF3">
    <property type="entry name" value="UDP-GLCNAC:BETAGAL BETA-1,3-N-ACETYLGLUCOSAMINYLTRANSFERASE-LIKE PROTEIN 1"/>
    <property type="match status" value="1"/>
</dbReference>
<dbReference type="PANTHER" id="PTHR22916">
    <property type="entry name" value="GLYCOSYLTRANSFERASE"/>
    <property type="match status" value="1"/>
</dbReference>
<dbReference type="EMBL" id="AP028055">
    <property type="protein sequence ID" value="BEG98577.1"/>
    <property type="molecule type" value="Genomic_DNA"/>
</dbReference>
<accession>A0ABN6Z1X4</accession>
<reference evidence="2 3" key="1">
    <citation type="submission" date="2023-04" db="EMBL/GenBank/DDBJ databases">
        <title>Draft genome sequence of acteroides sedimenti strain YN3PY1.</title>
        <authorList>
            <person name="Yoshida N."/>
        </authorList>
    </citation>
    <scope>NUCLEOTIDE SEQUENCE [LARGE SCALE GENOMIC DNA]</scope>
    <source>
        <strain evidence="2 3">YN3PY1</strain>
    </source>
</reference>
<name>A0ABN6Z1X4_9BACE</name>
<evidence type="ECO:0000259" key="1">
    <source>
        <dbReference type="Pfam" id="PF00535"/>
    </source>
</evidence>
<protein>
    <recommendedName>
        <fullName evidence="1">Glycosyltransferase 2-like domain-containing protein</fullName>
    </recommendedName>
</protein>
<proteinExistence type="predicted"/>